<accession>A0A1J6IBB5</accession>
<evidence type="ECO:0000313" key="2">
    <source>
        <dbReference type="Proteomes" id="UP000187609"/>
    </source>
</evidence>
<dbReference type="EMBL" id="MJEQ01037194">
    <property type="protein sequence ID" value="OIS96266.1"/>
    <property type="molecule type" value="Genomic_DNA"/>
</dbReference>
<dbReference type="Proteomes" id="UP000187609">
    <property type="component" value="Unassembled WGS sequence"/>
</dbReference>
<comment type="caution">
    <text evidence="1">The sequence shown here is derived from an EMBL/GenBank/DDBJ whole genome shotgun (WGS) entry which is preliminary data.</text>
</comment>
<organism evidence="1 2">
    <name type="scientific">Nicotiana attenuata</name>
    <name type="common">Coyote tobacco</name>
    <dbReference type="NCBI Taxonomy" id="49451"/>
    <lineage>
        <taxon>Eukaryota</taxon>
        <taxon>Viridiplantae</taxon>
        <taxon>Streptophyta</taxon>
        <taxon>Embryophyta</taxon>
        <taxon>Tracheophyta</taxon>
        <taxon>Spermatophyta</taxon>
        <taxon>Magnoliopsida</taxon>
        <taxon>eudicotyledons</taxon>
        <taxon>Gunneridae</taxon>
        <taxon>Pentapetalae</taxon>
        <taxon>asterids</taxon>
        <taxon>lamiids</taxon>
        <taxon>Solanales</taxon>
        <taxon>Solanaceae</taxon>
        <taxon>Nicotianoideae</taxon>
        <taxon>Nicotianeae</taxon>
        <taxon>Nicotiana</taxon>
    </lineage>
</organism>
<keyword evidence="2" id="KW-1185">Reference proteome</keyword>
<protein>
    <submittedName>
        <fullName evidence="1">Uncharacterized protein</fullName>
    </submittedName>
</protein>
<dbReference type="AlphaFoldDB" id="A0A1J6IBB5"/>
<evidence type="ECO:0000313" key="1">
    <source>
        <dbReference type="EMBL" id="OIS96266.1"/>
    </source>
</evidence>
<gene>
    <name evidence="1" type="ORF">A4A49_20738</name>
</gene>
<dbReference type="Gramene" id="OIS96266">
    <property type="protein sequence ID" value="OIS96266"/>
    <property type="gene ID" value="A4A49_20738"/>
</dbReference>
<reference evidence="1" key="1">
    <citation type="submission" date="2016-11" db="EMBL/GenBank/DDBJ databases">
        <title>The genome of Nicotiana attenuata.</title>
        <authorList>
            <person name="Xu S."/>
            <person name="Brockmoeller T."/>
            <person name="Gaquerel E."/>
            <person name="Navarro A."/>
            <person name="Kuhl H."/>
            <person name="Gase K."/>
            <person name="Ling Z."/>
            <person name="Zhou W."/>
            <person name="Kreitzer C."/>
            <person name="Stanke M."/>
            <person name="Tang H."/>
            <person name="Lyons E."/>
            <person name="Pandey P."/>
            <person name="Pandey S.P."/>
            <person name="Timmermann B."/>
            <person name="Baldwin I.T."/>
        </authorList>
    </citation>
    <scope>NUCLEOTIDE SEQUENCE [LARGE SCALE GENOMIC DNA]</scope>
    <source>
        <strain evidence="1">UT</strain>
    </source>
</reference>
<proteinExistence type="predicted"/>
<name>A0A1J6IBB5_NICAT</name>
<sequence>MVSPFPISSLFPKTSTFETTYETENSKADHMFDKLPVKYEKLDSLTLITGSSTEIVNLEDIEAPQIWNANSVEVVESVQELCAITEDHVLDEISLVVVSSDIHDLNALVHEGNSSVTTVSTVCNDSCYANASFPTKVHTMLDDTTRSDDGEEENSRDSTMTGVFDKFPQWDTLDFLVFTSQGIVVSNASVSFDVIDFPFNGTLWFDTIPWLSSYLEEIGGANQNQISLFVLHKRNWVDTGQVCNFSGFLLSKSREIAKEQKIQRRLQGDTCFFPAYNHDQLLHIGYNHEQLLHRSQFDPIYELGHAEFPFSLLHHPPDESGLDFPFDPGSNFVFTTFYGATRNCAFWTASGTSPTKFMPSNVWNLLEIPICDIIVWTIVIFGYILDGDFSYTAEFLADMRQKGGCIFISFDLNYPFGILTVVLQLARRQLFETENVHNDALLKIVGALAETSVHYTAPVHVVSVIPLALTCGERATIFLELKKSIPNNLVEVARTRIVEFSEVLAGVNVERCVLESHASCSFTVTRRGFCDDLGKGTKTTIIKSTVEHQEGVATFVDIFFNYDAFMVAQLHMHKGTDGIFSDTYKRMLDLDAATVKLTFSLSEVDFTVHFTREYSTSLLEMNSIDEQNLFDGVYILNLNLEDKVLSEDASIVMN</sequence>